<protein>
    <recommendedName>
        <fullName evidence="1">Glycosyltransferase 2-like domain-containing protein</fullName>
    </recommendedName>
</protein>
<dbReference type="OrthoDB" id="9807795at2"/>
<accession>A0A1W6MWW8</accession>
<evidence type="ECO:0000313" key="2">
    <source>
        <dbReference type="EMBL" id="ARN82077.1"/>
    </source>
</evidence>
<dbReference type="InterPro" id="IPR050834">
    <property type="entry name" value="Glycosyltransf_2"/>
</dbReference>
<gene>
    <name evidence="2" type="ORF">B1812_14450</name>
</gene>
<sequence>MSKPEVCVVMPVYNAAATLDATIASVLDQSFGAFELIAVDDGSRDESLARLTAQAARDPRIRVVSQKNFGVSATRNRGAELSEAPLIAFIDADDIWRREKLERHVTLHREEPDIAASYARIAFIPEEAKSVDEGKTVSSLCPRSPRLIDVLGENPICTTSNLVVRRDWFVRSGGFDRALSFAEDQDFVARLIVMGGRIEGVNAVLTGYRLSPGGLSMDLGAMHAGWRSVAQRYLEERELAPLEAVYYRYLARRVLRAGGPPLQALRYVFAGLRSDPAAFLSDRRRGLSTLAAALTAPLLPMRLRLRLFA</sequence>
<dbReference type="EMBL" id="CP019948">
    <property type="protein sequence ID" value="ARN82077.1"/>
    <property type="molecule type" value="Genomic_DNA"/>
</dbReference>
<dbReference type="AlphaFoldDB" id="A0A1W6MWW8"/>
<organism evidence="2 3">
    <name type="scientific">Methylocystis bryophila</name>
    <dbReference type="NCBI Taxonomy" id="655015"/>
    <lineage>
        <taxon>Bacteria</taxon>
        <taxon>Pseudomonadati</taxon>
        <taxon>Pseudomonadota</taxon>
        <taxon>Alphaproteobacteria</taxon>
        <taxon>Hyphomicrobiales</taxon>
        <taxon>Methylocystaceae</taxon>
        <taxon>Methylocystis</taxon>
    </lineage>
</organism>
<keyword evidence="3" id="KW-1185">Reference proteome</keyword>
<dbReference type="Pfam" id="PF00535">
    <property type="entry name" value="Glycos_transf_2"/>
    <property type="match status" value="1"/>
</dbReference>
<dbReference type="RefSeq" id="WP_085772202.1">
    <property type="nucleotide sequence ID" value="NZ_AP027149.1"/>
</dbReference>
<dbReference type="Proteomes" id="UP000193978">
    <property type="component" value="Chromosome"/>
</dbReference>
<evidence type="ECO:0000313" key="3">
    <source>
        <dbReference type="Proteomes" id="UP000193978"/>
    </source>
</evidence>
<dbReference type="PANTHER" id="PTHR43685:SF2">
    <property type="entry name" value="GLYCOSYLTRANSFERASE 2-LIKE DOMAIN-CONTAINING PROTEIN"/>
    <property type="match status" value="1"/>
</dbReference>
<evidence type="ECO:0000259" key="1">
    <source>
        <dbReference type="Pfam" id="PF00535"/>
    </source>
</evidence>
<dbReference type="PANTHER" id="PTHR43685">
    <property type="entry name" value="GLYCOSYLTRANSFERASE"/>
    <property type="match status" value="1"/>
</dbReference>
<dbReference type="KEGG" id="mbry:B1812_14450"/>
<name>A0A1W6MWW8_9HYPH</name>
<proteinExistence type="predicted"/>
<feature type="domain" description="Glycosyltransferase 2-like" evidence="1">
    <location>
        <begin position="7"/>
        <end position="169"/>
    </location>
</feature>
<reference evidence="2 3" key="1">
    <citation type="submission" date="2017-02" db="EMBL/GenBank/DDBJ databases">
        <authorList>
            <person name="Peterson S.W."/>
        </authorList>
    </citation>
    <scope>NUCLEOTIDE SEQUENCE [LARGE SCALE GENOMIC DNA]</scope>
    <source>
        <strain evidence="2 3">S285</strain>
    </source>
</reference>
<dbReference type="STRING" id="655015.B1812_14450"/>
<dbReference type="InterPro" id="IPR001173">
    <property type="entry name" value="Glyco_trans_2-like"/>
</dbReference>
<dbReference type="Gene3D" id="3.90.550.10">
    <property type="entry name" value="Spore Coat Polysaccharide Biosynthesis Protein SpsA, Chain A"/>
    <property type="match status" value="1"/>
</dbReference>
<dbReference type="SUPFAM" id="SSF53448">
    <property type="entry name" value="Nucleotide-diphospho-sugar transferases"/>
    <property type="match status" value="1"/>
</dbReference>
<dbReference type="InterPro" id="IPR029044">
    <property type="entry name" value="Nucleotide-diphossugar_trans"/>
</dbReference>